<dbReference type="InterPro" id="IPR050097">
    <property type="entry name" value="Ferredoxin-NADP_redctase_2"/>
</dbReference>
<evidence type="ECO:0000256" key="2">
    <source>
        <dbReference type="ARBA" id="ARBA00023002"/>
    </source>
</evidence>
<accession>A0A381RUM6</accession>
<sequence length="346" mass="38640">MPIDVTKEGRQSMHVYDVMVVGAGPSGLAAAIAAKQCGLDYKVLEQGLLVNSIFHFPVNMRFFTTPELLEIGGLPFVTPYDKPTRQEALRYYRRVTDSYQLDIELGESVVDLKSPEATSRKEFTVETQSEGKGKRQFYSRTVVLALGCYDYPNRLSIPGEDLPHVSHYYSEPHAYYRKQVIVVGGKNSAAEAALELFRAGARVTLVHRRGELGQSIKYWVRPDILNRITEGSITGCFEAQVVEIRVGEIVIETQGKLHTLPADAVFLLTGYRTDTSLMSQAGVRIAPDTYIPEHDPATFETNVDGLYIIGTAITGIHSGRIFIENGRFHGQVAIKQILKRFNRKKN</sequence>
<proteinExistence type="predicted"/>
<dbReference type="PRINTS" id="PR00469">
    <property type="entry name" value="PNDRDTASEII"/>
</dbReference>
<keyword evidence="2" id="KW-0560">Oxidoreductase</keyword>
<dbReference type="Pfam" id="PF13738">
    <property type="entry name" value="Pyr_redox_3"/>
    <property type="match status" value="1"/>
</dbReference>
<protein>
    <recommendedName>
        <fullName evidence="4">FAD/NAD(P)-binding domain-containing protein</fullName>
    </recommendedName>
</protein>
<gene>
    <name evidence="3" type="ORF">METZ01_LOCUS47633</name>
</gene>
<dbReference type="NCBIfam" id="TIGR04018">
    <property type="entry name" value="Bthiol_YpdA"/>
    <property type="match status" value="1"/>
</dbReference>
<dbReference type="Gene3D" id="3.50.50.60">
    <property type="entry name" value="FAD/NAD(P)-binding domain"/>
    <property type="match status" value="1"/>
</dbReference>
<dbReference type="PANTHER" id="PTHR48105">
    <property type="entry name" value="THIOREDOXIN REDUCTASE 1-RELATED-RELATED"/>
    <property type="match status" value="1"/>
</dbReference>
<dbReference type="EMBL" id="UINC01002265">
    <property type="protein sequence ID" value="SUZ94779.1"/>
    <property type="molecule type" value="Genomic_DNA"/>
</dbReference>
<evidence type="ECO:0000313" key="3">
    <source>
        <dbReference type="EMBL" id="SUZ94779.1"/>
    </source>
</evidence>
<evidence type="ECO:0008006" key="4">
    <source>
        <dbReference type="Google" id="ProtNLM"/>
    </source>
</evidence>
<evidence type="ECO:0000256" key="1">
    <source>
        <dbReference type="ARBA" id="ARBA00022630"/>
    </source>
</evidence>
<reference evidence="3" key="1">
    <citation type="submission" date="2018-05" db="EMBL/GenBank/DDBJ databases">
        <authorList>
            <person name="Lanie J.A."/>
            <person name="Ng W.-L."/>
            <person name="Kazmierczak K.M."/>
            <person name="Andrzejewski T.M."/>
            <person name="Davidsen T.M."/>
            <person name="Wayne K.J."/>
            <person name="Tettelin H."/>
            <person name="Glass J.I."/>
            <person name="Rusch D."/>
            <person name="Podicherti R."/>
            <person name="Tsui H.-C.T."/>
            <person name="Winkler M.E."/>
        </authorList>
    </citation>
    <scope>NUCLEOTIDE SEQUENCE</scope>
</reference>
<dbReference type="GO" id="GO:0016491">
    <property type="term" value="F:oxidoreductase activity"/>
    <property type="evidence" value="ECO:0007669"/>
    <property type="project" value="UniProtKB-KW"/>
</dbReference>
<name>A0A381RUM6_9ZZZZ</name>
<keyword evidence="1" id="KW-0285">Flavoprotein</keyword>
<dbReference type="AlphaFoldDB" id="A0A381RUM6"/>
<dbReference type="PRINTS" id="PR00368">
    <property type="entry name" value="FADPNR"/>
</dbReference>
<organism evidence="3">
    <name type="scientific">marine metagenome</name>
    <dbReference type="NCBI Taxonomy" id="408172"/>
    <lineage>
        <taxon>unclassified sequences</taxon>
        <taxon>metagenomes</taxon>
        <taxon>ecological metagenomes</taxon>
    </lineage>
</organism>
<dbReference type="InterPro" id="IPR023856">
    <property type="entry name" value="Bdr"/>
</dbReference>
<dbReference type="SUPFAM" id="SSF51905">
    <property type="entry name" value="FAD/NAD(P)-binding domain"/>
    <property type="match status" value="1"/>
</dbReference>
<dbReference type="InterPro" id="IPR036188">
    <property type="entry name" value="FAD/NAD-bd_sf"/>
</dbReference>